<dbReference type="Proteomes" id="UP000799539">
    <property type="component" value="Unassembled WGS sequence"/>
</dbReference>
<accession>A0A6A6FDD2</accession>
<keyword evidence="2" id="KW-1185">Reference proteome</keyword>
<evidence type="ECO:0000313" key="1">
    <source>
        <dbReference type="EMBL" id="KAF2211391.1"/>
    </source>
</evidence>
<name>A0A6A6FDD2_9PEZI</name>
<dbReference type="AlphaFoldDB" id="A0A6A6FDD2"/>
<dbReference type="EMBL" id="ML992677">
    <property type="protein sequence ID" value="KAF2211391.1"/>
    <property type="molecule type" value="Genomic_DNA"/>
</dbReference>
<evidence type="ECO:0000313" key="2">
    <source>
        <dbReference type="Proteomes" id="UP000799539"/>
    </source>
</evidence>
<reference evidence="1" key="1">
    <citation type="journal article" date="2020" name="Stud. Mycol.">
        <title>101 Dothideomycetes genomes: a test case for predicting lifestyles and emergence of pathogens.</title>
        <authorList>
            <person name="Haridas S."/>
            <person name="Albert R."/>
            <person name="Binder M."/>
            <person name="Bloem J."/>
            <person name="Labutti K."/>
            <person name="Salamov A."/>
            <person name="Andreopoulos B."/>
            <person name="Baker S."/>
            <person name="Barry K."/>
            <person name="Bills G."/>
            <person name="Bluhm B."/>
            <person name="Cannon C."/>
            <person name="Castanera R."/>
            <person name="Culley D."/>
            <person name="Daum C."/>
            <person name="Ezra D."/>
            <person name="Gonzalez J."/>
            <person name="Henrissat B."/>
            <person name="Kuo A."/>
            <person name="Liang C."/>
            <person name="Lipzen A."/>
            <person name="Lutzoni F."/>
            <person name="Magnuson J."/>
            <person name="Mondo S."/>
            <person name="Nolan M."/>
            <person name="Ohm R."/>
            <person name="Pangilinan J."/>
            <person name="Park H.-J."/>
            <person name="Ramirez L."/>
            <person name="Alfaro M."/>
            <person name="Sun H."/>
            <person name="Tritt A."/>
            <person name="Yoshinaga Y."/>
            <person name="Zwiers L.-H."/>
            <person name="Turgeon B."/>
            <person name="Goodwin S."/>
            <person name="Spatafora J."/>
            <person name="Crous P."/>
            <person name="Grigoriev I."/>
        </authorList>
    </citation>
    <scope>NUCLEOTIDE SEQUENCE</scope>
    <source>
        <strain evidence="1">SCOH1-5</strain>
    </source>
</reference>
<organism evidence="1 2">
    <name type="scientific">Cercospora zeae-maydis SCOH1-5</name>
    <dbReference type="NCBI Taxonomy" id="717836"/>
    <lineage>
        <taxon>Eukaryota</taxon>
        <taxon>Fungi</taxon>
        <taxon>Dikarya</taxon>
        <taxon>Ascomycota</taxon>
        <taxon>Pezizomycotina</taxon>
        <taxon>Dothideomycetes</taxon>
        <taxon>Dothideomycetidae</taxon>
        <taxon>Mycosphaerellales</taxon>
        <taxon>Mycosphaerellaceae</taxon>
        <taxon>Cercospora</taxon>
    </lineage>
</organism>
<gene>
    <name evidence="1" type="ORF">CERZMDRAFT_98697</name>
</gene>
<proteinExistence type="predicted"/>
<sequence length="391" mass="43196">MGRPQLIVDCVLAQISKELAQTSPIPDTPTIARSIKTSATKLASIGYSPVSTPLNERAESFNFLALPPELRNMVYNLTLTHDVARGVLPNTALLRTSKQIHVEAYLLVEHLGHITLNAEVNNQGTLQVSGNVRAGTQVLDKFAPLADFEGIFPNYLHRFPQVNIAIKLADQDDKGTPSELYLQTFGAVNRFLFSLANELKLQHPLHRQTTTQTSKRSIKNSSNPLAKIPLTYNLSLPGASLSASTSDLVATLRTSHNRLGSILAPEVHHNLLAHWHLMKSNLTTSFSLDPLHPSQPKIRIFKSSPERSVALLRLKNFGRACFHLLEKVIELCAITFSQRSENRLYGTLVTVERIVGLLGREKGLSVQDLQDEVVEIEKGFAEMVGDKSPLV</sequence>
<dbReference type="OrthoDB" id="3639461at2759"/>
<protein>
    <submittedName>
        <fullName evidence="1">Uncharacterized protein</fullName>
    </submittedName>
</protein>